<dbReference type="RefSeq" id="WP_123803108.1">
    <property type="nucleotide sequence ID" value="NZ_RMVG01000031.1"/>
</dbReference>
<dbReference type="GO" id="GO:0003677">
    <property type="term" value="F:DNA binding"/>
    <property type="evidence" value="ECO:0007669"/>
    <property type="project" value="InterPro"/>
</dbReference>
<feature type="domain" description="Resolvase HTH" evidence="2">
    <location>
        <begin position="327"/>
        <end position="361"/>
    </location>
</feature>
<accession>A0A3N4NM92</accession>
<evidence type="ECO:0000259" key="2">
    <source>
        <dbReference type="Pfam" id="PF02796"/>
    </source>
</evidence>
<dbReference type="Proteomes" id="UP000281332">
    <property type="component" value="Unassembled WGS sequence"/>
</dbReference>
<proteinExistence type="predicted"/>
<dbReference type="Gene3D" id="1.10.10.60">
    <property type="entry name" value="Homeodomain-like"/>
    <property type="match status" value="1"/>
</dbReference>
<name>A0A3N4NM92_9GAMM</name>
<dbReference type="EMBL" id="RMVG01000031">
    <property type="protein sequence ID" value="RPD93210.1"/>
    <property type="molecule type" value="Genomic_DNA"/>
</dbReference>
<reference evidence="3 4" key="1">
    <citation type="submission" date="2018-11" db="EMBL/GenBank/DDBJ databases">
        <title>Whole genome sequencing of Pantoea sp. RIT388.</title>
        <authorList>
            <person name="Gan H.M."/>
            <person name="Hudson A.O."/>
        </authorList>
    </citation>
    <scope>NUCLEOTIDE SEQUENCE [LARGE SCALE GENOMIC DNA]</scope>
    <source>
        <strain evidence="3 4">RIT388</strain>
    </source>
</reference>
<dbReference type="GO" id="GO:0000150">
    <property type="term" value="F:DNA strand exchange activity"/>
    <property type="evidence" value="ECO:0007669"/>
    <property type="project" value="InterPro"/>
</dbReference>
<protein>
    <recommendedName>
        <fullName evidence="2">Resolvase HTH domain-containing protein</fullName>
    </recommendedName>
</protein>
<gene>
    <name evidence="3" type="ORF">BBB56_22520</name>
</gene>
<sequence>MADSADLVVLVADPAGFGAEVFRTKHEAVLSDLLNDALLHYMRDPGWFEVSFRETRFYACQLVTIPLLAFIKNRVPARQLQAAAERSLTQLRQYSDVADPAAWIMVNADFLAPLPRPGVNLWHARKIKNSLEKAIFTEPGEITHSKIKTAPVGKKSATSSKKVNQPKHVSEEKYGPDADKVMERVMLGWRVRDICEEQNCSESYVYKLIKKRKGSSAMDYRWKQWELIARMYHAEPKMTIEEIEQTCGVSRAVIYHAVKKIADRDGKEITPREHERKLTPEDVEAIKVKLSQGVLRKHILTEYSITNDTLIKYVGTHEDYRVISEELKDYAVRLRVQGKTLQQTADILGVTVATVKRAWSKKKDSPDIKEKRVKYDNRNVLSKRDRDQAVNAVLRDGHTRKQVYTQYGINALTLRRYIRDALKRETDALRQDDNEKDGQGDA</sequence>
<dbReference type="Pfam" id="PF02796">
    <property type="entry name" value="HTH_7"/>
    <property type="match status" value="1"/>
</dbReference>
<comment type="caution">
    <text evidence="3">The sequence shown here is derived from an EMBL/GenBank/DDBJ whole genome shotgun (WGS) entry which is preliminary data.</text>
</comment>
<keyword evidence="4" id="KW-1185">Reference proteome</keyword>
<feature type="region of interest" description="Disordered" evidence="1">
    <location>
        <begin position="148"/>
        <end position="173"/>
    </location>
</feature>
<evidence type="ECO:0000313" key="4">
    <source>
        <dbReference type="Proteomes" id="UP000281332"/>
    </source>
</evidence>
<evidence type="ECO:0000256" key="1">
    <source>
        <dbReference type="SAM" id="MobiDB-lite"/>
    </source>
</evidence>
<dbReference type="OrthoDB" id="6535868at2"/>
<dbReference type="InterPro" id="IPR006120">
    <property type="entry name" value="Resolvase_HTH_dom"/>
</dbReference>
<organism evidence="3 4">
    <name type="scientific">Candidatus Pantoea deserta</name>
    <dbReference type="NCBI Taxonomy" id="1869313"/>
    <lineage>
        <taxon>Bacteria</taxon>
        <taxon>Pseudomonadati</taxon>
        <taxon>Pseudomonadota</taxon>
        <taxon>Gammaproteobacteria</taxon>
        <taxon>Enterobacterales</taxon>
        <taxon>Erwiniaceae</taxon>
        <taxon>Pantoea</taxon>
    </lineage>
</organism>
<dbReference type="AlphaFoldDB" id="A0A3N4NM92"/>
<evidence type="ECO:0000313" key="3">
    <source>
        <dbReference type="EMBL" id="RPD93210.1"/>
    </source>
</evidence>